<dbReference type="InterPro" id="IPR021109">
    <property type="entry name" value="Peptidase_aspartic_dom_sf"/>
</dbReference>
<keyword evidence="4" id="KW-1185">Reference proteome</keyword>
<evidence type="ECO:0000313" key="3">
    <source>
        <dbReference type="EMBL" id="TDL20646.1"/>
    </source>
</evidence>
<dbReference type="AlphaFoldDB" id="A0A4Y7Q037"/>
<dbReference type="InterPro" id="IPR033121">
    <property type="entry name" value="PEPTIDASE_A1"/>
</dbReference>
<gene>
    <name evidence="3" type="ORF">BD410DRAFT_871160</name>
</gene>
<dbReference type="Proteomes" id="UP000294933">
    <property type="component" value="Unassembled WGS sequence"/>
</dbReference>
<proteinExistence type="inferred from homology"/>
<sequence length="430" mass="48214">MPAAGSQKRIKFKWHTGSFSNGTEDDARIHYLVHLAGGNSQDDFQMANFTVDVEDTGPRIQIETGTKEKPQVWHVILDTGSIVPWVGGKTQKYVARATPQTCDFAGKKLKLKYGKGSQTVHLVNDRLVVGKDNNLEIPSQTIGHTGSEPPDYEWKVDGFLGIGPRAMVKATTEKQFPPNGLNIIPFYDHYFQINSIQPESHKMSVYLPLAGNEEGFFTLGEVQQYDPANAMEGAPTAAMHWIAQTKADHAKRYYGFDTKIFVGKPAETNAEKLTPICHQNTDVQPEIVAITDTGTTRILLDEDLFHDYTSKVAPKCITKHPGTSYYRIKRENIPKMESVFFQIHDIKNNKSELLEFVPNAQFLPDAVAEKIEDYDKSFKYLVFRPVELAGKVKNLGCILGYYALARYYWAVDFGTGSQGFAPTDHTHSQI</sequence>
<name>A0A4Y7Q037_9AGAM</name>
<keyword evidence="3" id="KW-0645">Protease</keyword>
<dbReference type="Pfam" id="PF00026">
    <property type="entry name" value="Asp"/>
    <property type="match status" value="1"/>
</dbReference>
<dbReference type="EMBL" id="ML170186">
    <property type="protein sequence ID" value="TDL20646.1"/>
    <property type="molecule type" value="Genomic_DNA"/>
</dbReference>
<dbReference type="VEuPathDB" id="FungiDB:BD410DRAFT_871160"/>
<dbReference type="GO" id="GO:0004190">
    <property type="term" value="F:aspartic-type endopeptidase activity"/>
    <property type="evidence" value="ECO:0007669"/>
    <property type="project" value="InterPro"/>
</dbReference>
<protein>
    <submittedName>
        <fullName evidence="3">Acid protease</fullName>
    </submittedName>
</protein>
<evidence type="ECO:0000313" key="4">
    <source>
        <dbReference type="Proteomes" id="UP000294933"/>
    </source>
</evidence>
<dbReference type="SUPFAM" id="SSF50630">
    <property type="entry name" value="Acid proteases"/>
    <property type="match status" value="1"/>
</dbReference>
<dbReference type="PANTHER" id="PTHR47966">
    <property type="entry name" value="BETA-SITE APP-CLEAVING ENZYME, ISOFORM A-RELATED"/>
    <property type="match status" value="1"/>
</dbReference>
<evidence type="ECO:0000256" key="1">
    <source>
        <dbReference type="ARBA" id="ARBA00007447"/>
    </source>
</evidence>
<dbReference type="InterPro" id="IPR001461">
    <property type="entry name" value="Aspartic_peptidase_A1"/>
</dbReference>
<dbReference type="PROSITE" id="PS51767">
    <property type="entry name" value="PEPTIDASE_A1"/>
    <property type="match status" value="1"/>
</dbReference>
<dbReference type="Gene3D" id="2.40.70.10">
    <property type="entry name" value="Acid Proteases"/>
    <property type="match status" value="2"/>
</dbReference>
<organism evidence="3 4">
    <name type="scientific">Rickenella mellea</name>
    <dbReference type="NCBI Taxonomy" id="50990"/>
    <lineage>
        <taxon>Eukaryota</taxon>
        <taxon>Fungi</taxon>
        <taxon>Dikarya</taxon>
        <taxon>Basidiomycota</taxon>
        <taxon>Agaricomycotina</taxon>
        <taxon>Agaricomycetes</taxon>
        <taxon>Hymenochaetales</taxon>
        <taxon>Rickenellaceae</taxon>
        <taxon>Rickenella</taxon>
    </lineage>
</organism>
<dbReference type="STRING" id="50990.A0A4Y7Q037"/>
<reference evidence="3 4" key="1">
    <citation type="submission" date="2018-06" db="EMBL/GenBank/DDBJ databases">
        <title>A transcriptomic atlas of mushroom development highlights an independent origin of complex multicellularity.</title>
        <authorList>
            <consortium name="DOE Joint Genome Institute"/>
            <person name="Krizsan K."/>
            <person name="Almasi E."/>
            <person name="Merenyi Z."/>
            <person name="Sahu N."/>
            <person name="Viragh M."/>
            <person name="Koszo T."/>
            <person name="Mondo S."/>
            <person name="Kiss B."/>
            <person name="Balint B."/>
            <person name="Kues U."/>
            <person name="Barry K."/>
            <person name="Hegedus J.C."/>
            <person name="Henrissat B."/>
            <person name="Johnson J."/>
            <person name="Lipzen A."/>
            <person name="Ohm R."/>
            <person name="Nagy I."/>
            <person name="Pangilinan J."/>
            <person name="Yan J."/>
            <person name="Xiong Y."/>
            <person name="Grigoriev I.V."/>
            <person name="Hibbett D.S."/>
            <person name="Nagy L.G."/>
        </authorList>
    </citation>
    <scope>NUCLEOTIDE SEQUENCE [LARGE SCALE GENOMIC DNA]</scope>
    <source>
        <strain evidence="3 4">SZMC22713</strain>
    </source>
</reference>
<feature type="domain" description="Peptidase A1" evidence="2">
    <location>
        <begin position="58"/>
        <end position="421"/>
    </location>
</feature>
<evidence type="ECO:0000259" key="2">
    <source>
        <dbReference type="PROSITE" id="PS51767"/>
    </source>
</evidence>
<dbReference type="PANTHER" id="PTHR47966:SF51">
    <property type="entry name" value="BETA-SITE APP-CLEAVING ENZYME, ISOFORM A-RELATED"/>
    <property type="match status" value="1"/>
</dbReference>
<accession>A0A4Y7Q037</accession>
<dbReference type="GO" id="GO:0006508">
    <property type="term" value="P:proteolysis"/>
    <property type="evidence" value="ECO:0007669"/>
    <property type="project" value="UniProtKB-KW"/>
</dbReference>
<keyword evidence="3" id="KW-0378">Hydrolase</keyword>
<comment type="similarity">
    <text evidence="1">Belongs to the peptidase A1 family.</text>
</comment>